<evidence type="ECO:0000256" key="9">
    <source>
        <dbReference type="ARBA" id="ARBA00023136"/>
    </source>
</evidence>
<dbReference type="SUPFAM" id="SSF52540">
    <property type="entry name" value="P-loop containing nucleoside triphosphate hydrolases"/>
    <property type="match status" value="2"/>
</dbReference>
<dbReference type="FunFam" id="3.40.50.300:FF:002145">
    <property type="entry name" value="ABC transporter (MsbA subfamily)"/>
    <property type="match status" value="1"/>
</dbReference>
<dbReference type="EMBL" id="JAQHRD010000006">
    <property type="protein sequence ID" value="KAJ6439410.1"/>
    <property type="molecule type" value="Genomic_DNA"/>
</dbReference>
<keyword evidence="7" id="KW-0067">ATP-binding</keyword>
<dbReference type="SMART" id="SM00382">
    <property type="entry name" value="AAA"/>
    <property type="match status" value="2"/>
</dbReference>
<sequence>MESSQAAATSKSKFRIAIIGSGPIGKLLACSAATHPRIEIVQYEADVLPLRPSFGYGVGPQTLLAAKVLNPELGRRLEETCYTSRTWMRAWHGGAEDRFIANVEVPEGKVYGRVGRGELMGLLDDALPEGRSAQDIRYGKRLVDVRRVGPRRLELVFEDETREFANAVWAADGVNSTCRKLVQGDAYRPPSYTGFLAFRGKVDAAKVADALGEPFTRESYCFVGAKGWHLLIFPIENNTLTNVAAFCIEPERKKLGRGSKVTMDELLGYFPGRNAKVEALLTLMQTDTPGGCQRLELSHLGTLGTVVNPDLCMTTFGDAANAMTPHIAGSMSCGFIGCTAFLHEEWNPRVRSGQLRDNASDDEIAEALMDASRRYEEKHLPLAQRLVDASLEQASLWTGGISDVEVLRERPLFLWGCVDDRSPPGMDDCESAFGPAAGSCSDRFDFTLLFEQYCLSIAPSALLLVAIPPRLLLLSGRSKKVHRTSLAVVKLASGILLGALQLALAALWARHSNAWSPVQRAATAASSLGVVASLALTVLSYVDHSRCVRPSSITALYLVGSIALDAVQCRTLWSLGDDARDAAHLFTAMVACKAAMLCFETRTKRGALVPKWQHAGPEETSGIISRLFFWWLNGLLVTGYNGDLSVSSSLYDLDGDLVSEPLLNRLRVQWRLNKNADGKYPLLWALLHAVRGPLLVCVVPRLCYTALKFAQPFLLLRVVQYMDHGRRESPATGYGLIAAAGLVYTGNALTAAFYQHKQHRYMAMIRGALSALIMYETADLSSAATGRAAVTLITADANRIADSFAALHDIWASILQLFLAIWLLQRLLGLGSIGPLIVVAVSYFLMKALSARMPPAQKSFSGAIEKRVSTTSSIVSSMKEVKMLGVVGLWLNKIQELMVSELAYASRMRMLVSLMNVFANIPSFLAPMSAFGIAIVASGLGASDLSVGKIFTSLAIINLISGPLANLLYAVPNAVRSLASFDRIQEFLDKVEEARALRGEPIGGFEAAPYKDDGAVPAGDSIVVENASFRFKQEGDPVLKDINIRVRQGSLVVVVGKVGTGKSALLSALLGELSTTGRVYMDSNVQGIAYCAQTPWLVNGTIRQNIIAQSTLDQEWYDAVVSACALNADFEELPRGDESLVGSKGISLSGGQKHRVALARAVYAKRKVILVDDVLSGLDWSTQGHVWAGVFGPQGLLRRNQTTVILATHYIKRIQDADSVIILDDGTIAVQDSPEVISQVEQFTQLLSQGAGEPSGGAAPVDDNSEAAFKAPTVTKVTRSEAVRSDDGKAELLVRKSGEAAFNLAASIWMKNWAEANESGQDVNTGFYYGIYSGLEIANTAFMGFDICKDMSFIDLRLPVALMTTWFDFRNVVMSLILVLPGSSYLSIAVPFTLVYIYLLQKFYLRTSRQLRHHELQSSAPLNTHILETIDGLATIRAFGWRAAYRRSALGLLDESQKPHYLLFCIQRWLSLALDLYVAILAVFLVALGVLVPESSTKGAMALALINVLGLGSSLTGLVNSWTSLETSLGALARIRDFEARTSQEIAPAQPEEKLISDWPSRGDIEFCNATASYSSGSDSVPAIDHVSLRIKAGEKIAICGRTGSGKSSMLLTLFRLLDLDAGSITIDGLDIAHIPQNKVRQSLICVPQEPTLFPGTIRSNLWLAEDSGGATPSDDELRVALESVALWDAISSQSDGLNTDISAVSLSQGQKQLLCLCRAVLRRKTSAVLVLDEAMSAVDGHTEQVMVRVLESEFAEHTVVSVAHRLNTVRNFDTVVVLEGARVVEVGQPEALLEKPDGKLRALWNSQA</sequence>
<feature type="transmembrane region" description="Helical" evidence="11">
    <location>
        <begin position="1499"/>
        <end position="1519"/>
    </location>
</feature>
<keyword evidence="10" id="KW-0325">Glycoprotein</keyword>
<dbReference type="Proteomes" id="UP001163105">
    <property type="component" value="Unassembled WGS sequence"/>
</dbReference>
<dbReference type="InterPro" id="IPR050173">
    <property type="entry name" value="ABC_transporter_C-like"/>
</dbReference>
<keyword evidence="5 11" id="KW-0812">Transmembrane</keyword>
<feature type="transmembrane region" description="Helical" evidence="11">
    <location>
        <begin position="455"/>
        <end position="474"/>
    </location>
</feature>
<dbReference type="GO" id="GO:0016887">
    <property type="term" value="F:ATP hydrolysis activity"/>
    <property type="evidence" value="ECO:0007669"/>
    <property type="project" value="InterPro"/>
</dbReference>
<dbReference type="GO" id="GO:0005524">
    <property type="term" value="F:ATP binding"/>
    <property type="evidence" value="ECO:0007669"/>
    <property type="project" value="UniProtKB-KW"/>
</dbReference>
<evidence type="ECO:0000256" key="10">
    <source>
        <dbReference type="ARBA" id="ARBA00023180"/>
    </source>
</evidence>
<dbReference type="CDD" id="cd18579">
    <property type="entry name" value="ABC_6TM_ABCC_D1"/>
    <property type="match status" value="1"/>
</dbReference>
<feature type="transmembrane region" description="Helical" evidence="11">
    <location>
        <begin position="1372"/>
        <end position="1399"/>
    </location>
</feature>
<evidence type="ECO:0000256" key="4">
    <source>
        <dbReference type="ARBA" id="ARBA00022475"/>
    </source>
</evidence>
<keyword evidence="8 11" id="KW-1133">Transmembrane helix</keyword>
<feature type="domain" description="ABC transporter" evidence="12">
    <location>
        <begin position="1022"/>
        <end position="1250"/>
    </location>
</feature>
<protein>
    <submittedName>
        <fullName evidence="14">ABC multidrug transporter</fullName>
    </submittedName>
</protein>
<feature type="transmembrane region" description="Helical" evidence="11">
    <location>
        <begin position="917"/>
        <end position="938"/>
    </location>
</feature>
<dbReference type="Gene3D" id="3.50.50.60">
    <property type="entry name" value="FAD/NAD(P)-binding domain"/>
    <property type="match status" value="1"/>
</dbReference>
<keyword evidence="6" id="KW-0547">Nucleotide-binding</keyword>
<evidence type="ECO:0000259" key="12">
    <source>
        <dbReference type="PROSITE" id="PS50893"/>
    </source>
</evidence>
<comment type="similarity">
    <text evidence="2">Belongs to the ABC transporter superfamily. ABCC family. Conjugate transporter (TC 3.A.1.208) subfamily.</text>
</comment>
<dbReference type="GO" id="GO:0005886">
    <property type="term" value="C:plasma membrane"/>
    <property type="evidence" value="ECO:0007669"/>
    <property type="project" value="UniProtKB-SubCell"/>
</dbReference>
<dbReference type="CDD" id="cd03244">
    <property type="entry name" value="ABCC_MRP_domain2"/>
    <property type="match status" value="1"/>
</dbReference>
<dbReference type="InterPro" id="IPR044726">
    <property type="entry name" value="ABCC_6TM_D2"/>
</dbReference>
<evidence type="ECO:0000256" key="5">
    <source>
        <dbReference type="ARBA" id="ARBA00022692"/>
    </source>
</evidence>
<dbReference type="PROSITE" id="PS00211">
    <property type="entry name" value="ABC_TRANSPORTER_1"/>
    <property type="match status" value="1"/>
</dbReference>
<keyword evidence="15" id="KW-1185">Reference proteome</keyword>
<keyword evidence="9 11" id="KW-0472">Membrane</keyword>
<dbReference type="InterPro" id="IPR017871">
    <property type="entry name" value="ABC_transporter-like_CS"/>
</dbReference>
<proteinExistence type="inferred from homology"/>
<evidence type="ECO:0000256" key="6">
    <source>
        <dbReference type="ARBA" id="ARBA00022741"/>
    </source>
</evidence>
<dbReference type="SUPFAM" id="SSF51905">
    <property type="entry name" value="FAD/NAD(P)-binding domain"/>
    <property type="match status" value="1"/>
</dbReference>
<evidence type="ECO:0000313" key="14">
    <source>
        <dbReference type="EMBL" id="KAJ6439410.1"/>
    </source>
</evidence>
<dbReference type="Gene3D" id="3.40.50.300">
    <property type="entry name" value="P-loop containing nucleotide triphosphate hydrolases"/>
    <property type="match status" value="2"/>
</dbReference>
<dbReference type="InterPro" id="IPR036640">
    <property type="entry name" value="ABC1_TM_sf"/>
</dbReference>
<dbReference type="PANTHER" id="PTHR24223">
    <property type="entry name" value="ATP-BINDING CASSETTE SUB-FAMILY C"/>
    <property type="match status" value="1"/>
</dbReference>
<dbReference type="CDD" id="cd18580">
    <property type="entry name" value="ABC_6TM_ABCC_D2"/>
    <property type="match status" value="1"/>
</dbReference>
<dbReference type="PROSITE" id="PS50929">
    <property type="entry name" value="ABC_TM1F"/>
    <property type="match status" value="2"/>
</dbReference>
<dbReference type="SUPFAM" id="SSF90123">
    <property type="entry name" value="ABC transporter transmembrane region"/>
    <property type="match status" value="2"/>
</dbReference>
<dbReference type="InterPro" id="IPR003439">
    <property type="entry name" value="ABC_transporter-like_ATP-bd"/>
</dbReference>
<dbReference type="Pfam" id="PF00664">
    <property type="entry name" value="ABC_membrane"/>
    <property type="match status" value="2"/>
</dbReference>
<organism evidence="14 15">
    <name type="scientific">Purpureocillium lavendulum</name>
    <dbReference type="NCBI Taxonomy" id="1247861"/>
    <lineage>
        <taxon>Eukaryota</taxon>
        <taxon>Fungi</taxon>
        <taxon>Dikarya</taxon>
        <taxon>Ascomycota</taxon>
        <taxon>Pezizomycotina</taxon>
        <taxon>Sordariomycetes</taxon>
        <taxon>Hypocreomycetidae</taxon>
        <taxon>Hypocreales</taxon>
        <taxon>Ophiocordycipitaceae</taxon>
        <taxon>Purpureocillium</taxon>
    </lineage>
</organism>
<evidence type="ECO:0000256" key="2">
    <source>
        <dbReference type="ARBA" id="ARBA00009726"/>
    </source>
</evidence>
<feature type="transmembrane region" description="Helical" evidence="11">
    <location>
        <begin position="950"/>
        <end position="971"/>
    </location>
</feature>
<feature type="domain" description="ABC transmembrane type-1" evidence="13">
    <location>
        <begin position="1388"/>
        <end position="1527"/>
    </location>
</feature>
<feature type="transmembrane region" description="Helical" evidence="11">
    <location>
        <begin position="731"/>
        <end position="754"/>
    </location>
</feature>
<dbReference type="Gene3D" id="1.20.1560.10">
    <property type="entry name" value="ABC transporter type 1, transmembrane domain"/>
    <property type="match status" value="2"/>
</dbReference>
<feature type="transmembrane region" description="Helical" evidence="11">
    <location>
        <begin position="521"/>
        <end position="542"/>
    </location>
</feature>
<evidence type="ECO:0000256" key="11">
    <source>
        <dbReference type="SAM" id="Phobius"/>
    </source>
</evidence>
<evidence type="ECO:0000256" key="3">
    <source>
        <dbReference type="ARBA" id="ARBA00022448"/>
    </source>
</evidence>
<dbReference type="InterPro" id="IPR011527">
    <property type="entry name" value="ABC1_TM_dom"/>
</dbReference>
<feature type="transmembrane region" description="Helical" evidence="11">
    <location>
        <begin position="830"/>
        <end position="849"/>
    </location>
</feature>
<dbReference type="InterPro" id="IPR056227">
    <property type="entry name" value="TMD0_ABC"/>
</dbReference>
<evidence type="ECO:0000256" key="1">
    <source>
        <dbReference type="ARBA" id="ARBA00004651"/>
    </source>
</evidence>
<feature type="domain" description="ABC transporter" evidence="12">
    <location>
        <begin position="1565"/>
        <end position="1806"/>
    </location>
</feature>
<dbReference type="InterPro" id="IPR044746">
    <property type="entry name" value="ABCC_6TM_D1"/>
</dbReference>
<comment type="caution">
    <text evidence="14">The sequence shown here is derived from an EMBL/GenBank/DDBJ whole genome shotgun (WGS) entry which is preliminary data.</text>
</comment>
<evidence type="ECO:0000313" key="15">
    <source>
        <dbReference type="Proteomes" id="UP001163105"/>
    </source>
</evidence>
<evidence type="ECO:0000256" key="7">
    <source>
        <dbReference type="ARBA" id="ARBA00022840"/>
    </source>
</evidence>
<evidence type="ECO:0000259" key="13">
    <source>
        <dbReference type="PROSITE" id="PS50929"/>
    </source>
</evidence>
<dbReference type="InterPro" id="IPR027417">
    <property type="entry name" value="P-loop_NTPase"/>
</dbReference>
<dbReference type="PROSITE" id="PS50893">
    <property type="entry name" value="ABC_TRANSPORTER_2"/>
    <property type="match status" value="2"/>
</dbReference>
<evidence type="ECO:0000256" key="8">
    <source>
        <dbReference type="ARBA" id="ARBA00022989"/>
    </source>
</evidence>
<comment type="subcellular location">
    <subcellularLocation>
        <location evidence="1">Cell membrane</location>
        <topology evidence="1">Multi-pass membrane protein</topology>
    </subcellularLocation>
</comment>
<dbReference type="InterPro" id="IPR003593">
    <property type="entry name" value="AAA+_ATPase"/>
</dbReference>
<dbReference type="Pfam" id="PF24357">
    <property type="entry name" value="TMD0_ABC"/>
    <property type="match status" value="1"/>
</dbReference>
<dbReference type="InterPro" id="IPR036188">
    <property type="entry name" value="FAD/NAD-bd_sf"/>
</dbReference>
<feature type="transmembrane region" description="Helical" evidence="11">
    <location>
        <begin position="486"/>
        <end position="509"/>
    </location>
</feature>
<name>A0AB34FMD6_9HYPO</name>
<dbReference type="GO" id="GO:0140359">
    <property type="term" value="F:ABC-type transporter activity"/>
    <property type="evidence" value="ECO:0007669"/>
    <property type="project" value="InterPro"/>
</dbReference>
<feature type="transmembrane region" description="Helical" evidence="11">
    <location>
        <begin position="1469"/>
        <end position="1492"/>
    </location>
</feature>
<keyword evidence="4" id="KW-1003">Cell membrane</keyword>
<dbReference type="Pfam" id="PF00005">
    <property type="entry name" value="ABC_tran"/>
    <property type="match status" value="2"/>
</dbReference>
<dbReference type="FunFam" id="1.20.1560.10:FF:000055">
    <property type="entry name" value="ABC multidrug transporter (Eurofung)"/>
    <property type="match status" value="1"/>
</dbReference>
<gene>
    <name evidence="14" type="primary">ABCC1</name>
    <name evidence="14" type="ORF">O9K51_07295</name>
</gene>
<keyword evidence="3" id="KW-0813">Transport</keyword>
<reference evidence="14" key="1">
    <citation type="submission" date="2023-01" db="EMBL/GenBank/DDBJ databases">
        <title>The growth and conidiation of Purpureocillium lavendulum are regulated by nitrogen source and histone H3K14 acetylation.</title>
        <authorList>
            <person name="Tang P."/>
            <person name="Han J."/>
            <person name="Zhang C."/>
            <person name="Tang P."/>
            <person name="Qi F."/>
            <person name="Zhang K."/>
            <person name="Liang L."/>
        </authorList>
    </citation>
    <scope>NUCLEOTIDE SEQUENCE</scope>
    <source>
        <strain evidence="14">YMF1.00683</strain>
    </source>
</reference>
<dbReference type="PANTHER" id="PTHR24223:SF399">
    <property type="entry name" value="ABC TRANSPORTER ATNG"/>
    <property type="match status" value="1"/>
</dbReference>
<accession>A0AB34FMD6</accession>
<feature type="domain" description="ABC transmembrane type-1" evidence="13">
    <location>
        <begin position="702"/>
        <end position="976"/>
    </location>
</feature>